<keyword evidence="3" id="KW-1185">Reference proteome</keyword>
<name>A0A849K7G4_9MICO</name>
<evidence type="ECO:0000256" key="1">
    <source>
        <dbReference type="SAM" id="MobiDB-lite"/>
    </source>
</evidence>
<dbReference type="RefSeq" id="WP_171247473.1">
    <property type="nucleotide sequence ID" value="NZ_JABFAJ010000019.1"/>
</dbReference>
<dbReference type="AlphaFoldDB" id="A0A849K7G4"/>
<organism evidence="2 3">
    <name type="scientific">Isoptericola sediminis</name>
    <dbReference type="NCBI Taxonomy" id="2733572"/>
    <lineage>
        <taxon>Bacteria</taxon>
        <taxon>Bacillati</taxon>
        <taxon>Actinomycetota</taxon>
        <taxon>Actinomycetes</taxon>
        <taxon>Micrococcales</taxon>
        <taxon>Promicromonosporaceae</taxon>
        <taxon>Isoptericola</taxon>
    </lineage>
</organism>
<proteinExistence type="predicted"/>
<comment type="caution">
    <text evidence="2">The sequence shown here is derived from an EMBL/GenBank/DDBJ whole genome shotgun (WGS) entry which is preliminary data.</text>
</comment>
<accession>A0A849K7G4</accession>
<reference evidence="2 3" key="1">
    <citation type="submission" date="2020-05" db="EMBL/GenBank/DDBJ databases">
        <title>Genome sequence of Isoptericola sp. JC619 isolated from Chilika lagoon, India.</title>
        <authorList>
            <person name="Kumar D."/>
            <person name="Appam K."/>
            <person name="Gandham S."/>
            <person name="Uppada J."/>
            <person name="Sasikala C."/>
            <person name="Venkata Ramana C."/>
        </authorList>
    </citation>
    <scope>NUCLEOTIDE SEQUENCE [LARGE SCALE GENOMIC DNA]</scope>
    <source>
        <strain evidence="2 3">JC619</strain>
    </source>
</reference>
<evidence type="ECO:0000313" key="2">
    <source>
        <dbReference type="EMBL" id="NNU27969.1"/>
    </source>
</evidence>
<dbReference type="Proteomes" id="UP000557204">
    <property type="component" value="Unassembled WGS sequence"/>
</dbReference>
<gene>
    <name evidence="2" type="ORF">HLI28_10495</name>
</gene>
<dbReference type="EMBL" id="JABFAJ010000019">
    <property type="protein sequence ID" value="NNU27969.1"/>
    <property type="molecule type" value="Genomic_DNA"/>
</dbReference>
<protein>
    <submittedName>
        <fullName evidence="2">Uncharacterized protein</fullName>
    </submittedName>
</protein>
<evidence type="ECO:0000313" key="3">
    <source>
        <dbReference type="Proteomes" id="UP000557204"/>
    </source>
</evidence>
<feature type="region of interest" description="Disordered" evidence="1">
    <location>
        <begin position="27"/>
        <end position="48"/>
    </location>
</feature>
<sequence>MPTQATARWTYRPLSEAQISALATLLFGDEKPTTDTPPATQRRGGGPR</sequence>